<reference evidence="6 9" key="1">
    <citation type="submission" date="2023-10" db="EMBL/GenBank/DDBJ databases">
        <title>Genomes of two closely related lineages of the louse Polyplax serrata with different host specificities.</title>
        <authorList>
            <person name="Martinu J."/>
            <person name="Tarabai H."/>
            <person name="Stefka J."/>
            <person name="Hypsa V."/>
        </authorList>
    </citation>
    <scope>NUCLEOTIDE SEQUENCE [LARGE SCALE GENOMIC DNA]</scope>
    <source>
        <strain evidence="7">98ZLc_SE</strain>
        <strain evidence="6">HR10_N</strain>
    </source>
</reference>
<feature type="compositionally biased region" description="Basic and acidic residues" evidence="4">
    <location>
        <begin position="163"/>
        <end position="198"/>
    </location>
</feature>
<protein>
    <recommendedName>
        <fullName evidence="2">Coiled-coil domain-containing protein 43</fullName>
    </recommendedName>
</protein>
<evidence type="ECO:0000259" key="5">
    <source>
        <dbReference type="Pfam" id="PF26091"/>
    </source>
</evidence>
<dbReference type="AlphaFoldDB" id="A0AAN8NMW2"/>
<dbReference type="PANTHER" id="PTHR31684">
    <property type="entry name" value="COILED-COIL DOMAIN-CONTAINING PROTEIN 43"/>
    <property type="match status" value="1"/>
</dbReference>
<keyword evidence="3" id="KW-0175">Coiled coil</keyword>
<evidence type="ECO:0000256" key="3">
    <source>
        <dbReference type="ARBA" id="ARBA00023054"/>
    </source>
</evidence>
<dbReference type="Proteomes" id="UP001372834">
    <property type="component" value="Unassembled WGS sequence"/>
</dbReference>
<gene>
    <name evidence="6" type="ORF">RUM43_008593</name>
    <name evidence="7" type="ORF">RUM44_007375</name>
</gene>
<dbReference type="Proteomes" id="UP001359485">
    <property type="component" value="Unassembled WGS sequence"/>
</dbReference>
<keyword evidence="8" id="KW-1185">Reference proteome</keyword>
<comment type="caution">
    <text evidence="6">The sequence shown here is derived from an EMBL/GenBank/DDBJ whole genome shotgun (WGS) entry which is preliminary data.</text>
</comment>
<dbReference type="Pfam" id="PF26091">
    <property type="entry name" value="PWI_CCDC43"/>
    <property type="match status" value="1"/>
</dbReference>
<feature type="region of interest" description="Disordered" evidence="4">
    <location>
        <begin position="163"/>
        <end position="210"/>
    </location>
</feature>
<dbReference type="InterPro" id="IPR058771">
    <property type="entry name" value="PWI_CCDC43"/>
</dbReference>
<evidence type="ECO:0000313" key="9">
    <source>
        <dbReference type="Proteomes" id="UP001372834"/>
    </source>
</evidence>
<evidence type="ECO:0000256" key="1">
    <source>
        <dbReference type="ARBA" id="ARBA00005305"/>
    </source>
</evidence>
<comment type="similarity">
    <text evidence="1">Belongs to the CCDC43 family.</text>
</comment>
<name>A0AAN8NMW2_POLSC</name>
<dbReference type="PANTHER" id="PTHR31684:SF2">
    <property type="entry name" value="COILED-COIL DOMAIN-CONTAINING PROTEIN 43"/>
    <property type="match status" value="1"/>
</dbReference>
<dbReference type="EMBL" id="JAWJWF010000005">
    <property type="protein sequence ID" value="KAK6632334.1"/>
    <property type="molecule type" value="Genomic_DNA"/>
</dbReference>
<organism evidence="6 9">
    <name type="scientific">Polyplax serrata</name>
    <name type="common">Common mouse louse</name>
    <dbReference type="NCBI Taxonomy" id="468196"/>
    <lineage>
        <taxon>Eukaryota</taxon>
        <taxon>Metazoa</taxon>
        <taxon>Ecdysozoa</taxon>
        <taxon>Arthropoda</taxon>
        <taxon>Hexapoda</taxon>
        <taxon>Insecta</taxon>
        <taxon>Pterygota</taxon>
        <taxon>Neoptera</taxon>
        <taxon>Paraneoptera</taxon>
        <taxon>Psocodea</taxon>
        <taxon>Troctomorpha</taxon>
        <taxon>Phthiraptera</taxon>
        <taxon>Anoplura</taxon>
        <taxon>Polyplacidae</taxon>
        <taxon>Polyplax</taxon>
    </lineage>
</organism>
<dbReference type="EMBL" id="JAWJWE010000038">
    <property type="protein sequence ID" value="KAK6622750.1"/>
    <property type="molecule type" value="Genomic_DNA"/>
</dbReference>
<accession>A0AAN8NMW2</accession>
<sequence>MAVGGEVSEFDTWLNNKLLAFNTDEGVFGSYIRGILEGEESLDEKTQALQEILSEITKDNIAHICQEILEKWSKFRTNNSSEKTVLKVTEDVDVKLARLMETQAKATVVTRNNYTDEERRIREAILQQYGQMSDDECDQQEEFGETVKENGLVKNVNVAAVKQAEKEKREKAKIESQKKKEKDKEDREKQKQMAQEKKEKRKTQKGERRR</sequence>
<evidence type="ECO:0000313" key="8">
    <source>
        <dbReference type="Proteomes" id="UP001359485"/>
    </source>
</evidence>
<evidence type="ECO:0000313" key="6">
    <source>
        <dbReference type="EMBL" id="KAK6622750.1"/>
    </source>
</evidence>
<evidence type="ECO:0000313" key="7">
    <source>
        <dbReference type="EMBL" id="KAK6632334.1"/>
    </source>
</evidence>
<evidence type="ECO:0000256" key="4">
    <source>
        <dbReference type="SAM" id="MobiDB-lite"/>
    </source>
</evidence>
<feature type="compositionally biased region" description="Basic residues" evidence="4">
    <location>
        <begin position="199"/>
        <end position="210"/>
    </location>
</feature>
<dbReference type="InterPro" id="IPR037666">
    <property type="entry name" value="CCDC43"/>
</dbReference>
<evidence type="ECO:0000256" key="2">
    <source>
        <dbReference type="ARBA" id="ARBA00016648"/>
    </source>
</evidence>
<feature type="domain" description="CCDC43 PWI-like" evidence="5">
    <location>
        <begin position="7"/>
        <end position="76"/>
    </location>
</feature>
<proteinExistence type="inferred from homology"/>